<sequence length="150" mass="17083">MPQHKRRENYTILPTCSLTTMQKPTNRYVSYAVNFRTCLNARSQAWICRQSSYRELASFSFGCNTPTAILSLAYHVSNTSEANTCFRFTEIIRSNHLQYHLTHYFSLLIASSTLTQQINSQKPSAILKSTCSLLGPEDHVRSARLALSAW</sequence>
<evidence type="ECO:0000313" key="1">
    <source>
        <dbReference type="EMBL" id="QRD02070.1"/>
    </source>
</evidence>
<accession>A0A7U2FB55</accession>
<name>A0A7U2FB55_PHANO</name>
<evidence type="ECO:0000313" key="2">
    <source>
        <dbReference type="Proteomes" id="UP000663193"/>
    </source>
</evidence>
<reference evidence="2" key="1">
    <citation type="journal article" date="2021" name="BMC Genomics">
        <title>Chromosome-level genome assembly and manually-curated proteome of model necrotroph Parastagonospora nodorum Sn15 reveals a genome-wide trove of candidate effector homologs, and redundancy of virulence-related functions within an accessory chromosome.</title>
        <authorList>
            <person name="Bertazzoni S."/>
            <person name="Jones D.A.B."/>
            <person name="Phan H.T."/>
            <person name="Tan K.-C."/>
            <person name="Hane J.K."/>
        </authorList>
    </citation>
    <scope>NUCLEOTIDE SEQUENCE [LARGE SCALE GENOMIC DNA]</scope>
    <source>
        <strain evidence="2">SN15 / ATCC MYA-4574 / FGSC 10173)</strain>
    </source>
</reference>
<gene>
    <name evidence="1" type="ORF">JI435_303540</name>
</gene>
<keyword evidence="2" id="KW-1185">Reference proteome</keyword>
<dbReference type="EMBL" id="CP069035">
    <property type="protein sequence ID" value="QRD02070.1"/>
    <property type="molecule type" value="Genomic_DNA"/>
</dbReference>
<dbReference type="Proteomes" id="UP000663193">
    <property type="component" value="Chromosome 13"/>
</dbReference>
<organism evidence="1 2">
    <name type="scientific">Phaeosphaeria nodorum (strain SN15 / ATCC MYA-4574 / FGSC 10173)</name>
    <name type="common">Glume blotch fungus</name>
    <name type="synonym">Parastagonospora nodorum</name>
    <dbReference type="NCBI Taxonomy" id="321614"/>
    <lineage>
        <taxon>Eukaryota</taxon>
        <taxon>Fungi</taxon>
        <taxon>Dikarya</taxon>
        <taxon>Ascomycota</taxon>
        <taxon>Pezizomycotina</taxon>
        <taxon>Dothideomycetes</taxon>
        <taxon>Pleosporomycetidae</taxon>
        <taxon>Pleosporales</taxon>
        <taxon>Pleosporineae</taxon>
        <taxon>Phaeosphaeriaceae</taxon>
        <taxon>Parastagonospora</taxon>
    </lineage>
</organism>
<dbReference type="AlphaFoldDB" id="A0A7U2FB55"/>
<protein>
    <submittedName>
        <fullName evidence="1">Uncharacterized protein</fullName>
    </submittedName>
</protein>
<proteinExistence type="predicted"/>
<dbReference type="VEuPathDB" id="FungiDB:JI435_303540"/>